<accession>A0A177CFQ8</accession>
<sequence>MTYSSIKHLSVNLVTSSYRLVGEDWQHSHWPVIAQLIPHCQSSRTYASMDHSTASLMMRRFWKRYIYFPISRSSVFPAFCSKTATGKHGRRFPGNFNVGILTLCSSSSQGSRLRVFQNWGNMTESRNNGILQYKDQSYSTACYHEAEKRELIVFLSL</sequence>
<organism evidence="1 2">
    <name type="scientific">Paraphaeosphaeria sporulosa</name>
    <dbReference type="NCBI Taxonomy" id="1460663"/>
    <lineage>
        <taxon>Eukaryota</taxon>
        <taxon>Fungi</taxon>
        <taxon>Dikarya</taxon>
        <taxon>Ascomycota</taxon>
        <taxon>Pezizomycotina</taxon>
        <taxon>Dothideomycetes</taxon>
        <taxon>Pleosporomycetidae</taxon>
        <taxon>Pleosporales</taxon>
        <taxon>Massarineae</taxon>
        <taxon>Didymosphaeriaceae</taxon>
        <taxon>Paraphaeosphaeria</taxon>
    </lineage>
</organism>
<gene>
    <name evidence="1" type="ORF">CC84DRAFT_743983</name>
</gene>
<name>A0A177CFQ8_9PLEO</name>
<evidence type="ECO:0000313" key="1">
    <source>
        <dbReference type="EMBL" id="OAG06051.1"/>
    </source>
</evidence>
<protein>
    <submittedName>
        <fullName evidence="1">Uncharacterized protein</fullName>
    </submittedName>
</protein>
<dbReference type="RefSeq" id="XP_018036416.1">
    <property type="nucleotide sequence ID" value="XM_018187271.1"/>
</dbReference>
<dbReference type="AlphaFoldDB" id="A0A177CFQ8"/>
<proteinExistence type="predicted"/>
<keyword evidence="2" id="KW-1185">Reference proteome</keyword>
<dbReference type="EMBL" id="KV441552">
    <property type="protein sequence ID" value="OAG06051.1"/>
    <property type="molecule type" value="Genomic_DNA"/>
</dbReference>
<dbReference type="InParanoid" id="A0A177CFQ8"/>
<dbReference type="GeneID" id="28770757"/>
<dbReference type="Proteomes" id="UP000077069">
    <property type="component" value="Unassembled WGS sequence"/>
</dbReference>
<evidence type="ECO:0000313" key="2">
    <source>
        <dbReference type="Proteomes" id="UP000077069"/>
    </source>
</evidence>
<reference evidence="1 2" key="1">
    <citation type="submission" date="2016-05" db="EMBL/GenBank/DDBJ databases">
        <title>Comparative analysis of secretome profiles of manganese(II)-oxidizing ascomycete fungi.</title>
        <authorList>
            <consortium name="DOE Joint Genome Institute"/>
            <person name="Zeiner C.A."/>
            <person name="Purvine S.O."/>
            <person name="Zink E.M."/>
            <person name="Wu S."/>
            <person name="Pasa-Tolic L."/>
            <person name="Chaput D.L."/>
            <person name="Haridas S."/>
            <person name="Grigoriev I.V."/>
            <person name="Santelli C.M."/>
            <person name="Hansel C.M."/>
        </authorList>
    </citation>
    <scope>NUCLEOTIDE SEQUENCE [LARGE SCALE GENOMIC DNA]</scope>
    <source>
        <strain evidence="1 2">AP3s5-JAC2a</strain>
    </source>
</reference>